<dbReference type="EMBL" id="APAU02000016">
    <property type="protein sequence ID" value="EUB61883.1"/>
    <property type="molecule type" value="Genomic_DNA"/>
</dbReference>
<dbReference type="KEGG" id="egl:EGR_03156"/>
<dbReference type="Proteomes" id="UP000019149">
    <property type="component" value="Unassembled WGS sequence"/>
</dbReference>
<gene>
    <name evidence="1" type="ORF">EGR_03156</name>
</gene>
<evidence type="ECO:0000313" key="2">
    <source>
        <dbReference type="Proteomes" id="UP000019149"/>
    </source>
</evidence>
<dbReference type="AlphaFoldDB" id="W6ULC8"/>
<name>W6ULC8_ECHGR</name>
<dbReference type="RefSeq" id="XP_024353079.1">
    <property type="nucleotide sequence ID" value="XM_024492405.1"/>
</dbReference>
<accession>W6ULC8</accession>
<comment type="caution">
    <text evidence="1">The sequence shown here is derived from an EMBL/GenBank/DDBJ whole genome shotgun (WGS) entry which is preliminary data.</text>
</comment>
<dbReference type="GeneID" id="36338871"/>
<sequence length="161" mass="17890">MTDLTVQNLSVESVNYKTLANFNFSCVRQLGVTSCSCIRPAPQSRGHLKTNDSQFCAHATSFRDLFNPIAVPKEKVSSKRRNKNILKDNALKLTKWLCEIFLLSRLLNHEAQASGLTSDKTFSKIFHPCLKIVLPPSGGLSVDANQQFAMLLSKCLICTNT</sequence>
<proteinExistence type="predicted"/>
<protein>
    <submittedName>
        <fullName evidence="1">Uncharacterized protein</fullName>
    </submittedName>
</protein>
<keyword evidence="2" id="KW-1185">Reference proteome</keyword>
<reference evidence="1 2" key="1">
    <citation type="journal article" date="2013" name="Nat. Genet.">
        <title>The genome of the hydatid tapeworm Echinococcus granulosus.</title>
        <authorList>
            <person name="Zheng H."/>
            <person name="Zhang W."/>
            <person name="Zhang L."/>
            <person name="Zhang Z."/>
            <person name="Li J."/>
            <person name="Lu G."/>
            <person name="Zhu Y."/>
            <person name="Wang Y."/>
            <person name="Huang Y."/>
            <person name="Liu J."/>
            <person name="Kang H."/>
            <person name="Chen J."/>
            <person name="Wang L."/>
            <person name="Chen A."/>
            <person name="Yu S."/>
            <person name="Gao Z."/>
            <person name="Jin L."/>
            <person name="Gu W."/>
            <person name="Wang Z."/>
            <person name="Zhao L."/>
            <person name="Shi B."/>
            <person name="Wen H."/>
            <person name="Lin R."/>
            <person name="Jones M.K."/>
            <person name="Brejova B."/>
            <person name="Vinar T."/>
            <person name="Zhao G."/>
            <person name="McManus D.P."/>
            <person name="Chen Z."/>
            <person name="Zhou Y."/>
            <person name="Wang S."/>
        </authorList>
    </citation>
    <scope>NUCLEOTIDE SEQUENCE [LARGE SCALE GENOMIC DNA]</scope>
</reference>
<evidence type="ECO:0000313" key="1">
    <source>
        <dbReference type="EMBL" id="EUB61883.1"/>
    </source>
</evidence>
<dbReference type="CTD" id="36338871"/>
<organism evidence="1 2">
    <name type="scientific">Echinococcus granulosus</name>
    <name type="common">Hydatid tapeworm</name>
    <dbReference type="NCBI Taxonomy" id="6210"/>
    <lineage>
        <taxon>Eukaryota</taxon>
        <taxon>Metazoa</taxon>
        <taxon>Spiralia</taxon>
        <taxon>Lophotrochozoa</taxon>
        <taxon>Platyhelminthes</taxon>
        <taxon>Cestoda</taxon>
        <taxon>Eucestoda</taxon>
        <taxon>Cyclophyllidea</taxon>
        <taxon>Taeniidae</taxon>
        <taxon>Echinococcus</taxon>
        <taxon>Echinococcus granulosus group</taxon>
    </lineage>
</organism>